<feature type="compositionally biased region" description="Polar residues" evidence="1">
    <location>
        <begin position="145"/>
        <end position="156"/>
    </location>
</feature>
<gene>
    <name evidence="2" type="ORF">NESM_000144000</name>
</gene>
<feature type="compositionally biased region" description="Low complexity" evidence="1">
    <location>
        <begin position="107"/>
        <end position="118"/>
    </location>
</feature>
<dbReference type="Proteomes" id="UP001430356">
    <property type="component" value="Unassembled WGS sequence"/>
</dbReference>
<accession>A0AAW0F6C6</accession>
<organism evidence="2 3">
    <name type="scientific">Novymonas esmeraldas</name>
    <dbReference type="NCBI Taxonomy" id="1808958"/>
    <lineage>
        <taxon>Eukaryota</taxon>
        <taxon>Discoba</taxon>
        <taxon>Euglenozoa</taxon>
        <taxon>Kinetoplastea</taxon>
        <taxon>Metakinetoplastina</taxon>
        <taxon>Trypanosomatida</taxon>
        <taxon>Trypanosomatidae</taxon>
        <taxon>Novymonas</taxon>
    </lineage>
</organism>
<evidence type="ECO:0000313" key="2">
    <source>
        <dbReference type="EMBL" id="KAK7200855.1"/>
    </source>
</evidence>
<feature type="compositionally biased region" description="Low complexity" evidence="1">
    <location>
        <begin position="273"/>
        <end position="289"/>
    </location>
</feature>
<dbReference type="AlphaFoldDB" id="A0AAW0F6C6"/>
<evidence type="ECO:0008006" key="4">
    <source>
        <dbReference type="Google" id="ProtNLM"/>
    </source>
</evidence>
<feature type="compositionally biased region" description="Polar residues" evidence="1">
    <location>
        <begin position="372"/>
        <end position="381"/>
    </location>
</feature>
<dbReference type="EMBL" id="JAECZO010000009">
    <property type="protein sequence ID" value="KAK7200855.1"/>
    <property type="molecule type" value="Genomic_DNA"/>
</dbReference>
<protein>
    <recommendedName>
        <fullName evidence="4">Proteophosphoglycan ppg4</fullName>
    </recommendedName>
</protein>
<evidence type="ECO:0000313" key="3">
    <source>
        <dbReference type="Proteomes" id="UP001430356"/>
    </source>
</evidence>
<reference evidence="2 3" key="1">
    <citation type="journal article" date="2021" name="MBio">
        <title>A New Model Trypanosomatid, Novymonas esmeraldas: Genomic Perception of Its 'Candidatus Pandoraea novymonadis' Endosymbiont.</title>
        <authorList>
            <person name="Zakharova A."/>
            <person name="Saura A."/>
            <person name="Butenko A."/>
            <person name="Podesvova L."/>
            <person name="Warmusova S."/>
            <person name="Kostygov A.Y."/>
            <person name="Nenarokova A."/>
            <person name="Lukes J."/>
            <person name="Opperdoes F.R."/>
            <person name="Yurchenko V."/>
        </authorList>
    </citation>
    <scope>NUCLEOTIDE SEQUENCE [LARGE SCALE GENOMIC DNA]</scope>
    <source>
        <strain evidence="2 3">E262AT.01</strain>
    </source>
</reference>
<feature type="compositionally biased region" description="Basic residues" evidence="1">
    <location>
        <begin position="493"/>
        <end position="505"/>
    </location>
</feature>
<feature type="region of interest" description="Disordered" evidence="1">
    <location>
        <begin position="236"/>
        <end position="381"/>
    </location>
</feature>
<proteinExistence type="predicted"/>
<keyword evidence="3" id="KW-1185">Reference proteome</keyword>
<sequence>MADFPEWAAGEIAEDVDEFLSEGSRAAARKPVQERRQGRLPPKKKTNLSASPKALVGCVSDVQCDVMEDDLAPEGLLTPPPTLHLDGGTAGRASPLQPARVGATKVSASPATTRASAAPQPPSLGAPTASFYRRREGGAAPQHRGTAQRSRPGSQYSSPRSRAASTSPTPPSLNVDVPTKRSKSVMGASMSGASICSRDGSPTFDSEYSFRAVVPAGSAPVGLSLPGLRRQSTVKLDAPRQSFSAEAPTSLQNAYSTQARPLKGATGSRRSLTSPLHSTATPAPTTTSGDAGGGGAAGRARVRSNVAAPPSAAPTRRSLSIATAASIGRRASQHRMSARGGPQQGSTAPDQPYGSGFPFDETVSDQDRPSLAGTQTRTGDLSATSSVDYSVLRGAYDTHANRFERIRSSAALPGLRTSAAPTAHGLRGTTARAAALTALQEARPAMGPSASAVQGGAKAVPPAEGLTNGAGASKEGELSKQYGGTDAQGGDKTRKRAPHSKRELRRRGPDIDKV</sequence>
<name>A0AAW0F6C6_9TRYP</name>
<feature type="region of interest" description="Disordered" evidence="1">
    <location>
        <begin position="72"/>
        <end position="201"/>
    </location>
</feature>
<feature type="compositionally biased region" description="Low complexity" evidence="1">
    <location>
        <begin position="157"/>
        <end position="167"/>
    </location>
</feature>
<comment type="caution">
    <text evidence="2">The sequence shown here is derived from an EMBL/GenBank/DDBJ whole genome shotgun (WGS) entry which is preliminary data.</text>
</comment>
<feature type="region of interest" description="Disordered" evidence="1">
    <location>
        <begin position="446"/>
        <end position="514"/>
    </location>
</feature>
<evidence type="ECO:0000256" key="1">
    <source>
        <dbReference type="SAM" id="MobiDB-lite"/>
    </source>
</evidence>
<feature type="region of interest" description="Disordered" evidence="1">
    <location>
        <begin position="23"/>
        <end position="51"/>
    </location>
</feature>
<feature type="compositionally biased region" description="Polar residues" evidence="1">
    <location>
        <begin position="241"/>
        <end position="259"/>
    </location>
</feature>